<evidence type="ECO:0000256" key="2">
    <source>
        <dbReference type="ARBA" id="ARBA00022898"/>
    </source>
</evidence>
<protein>
    <submittedName>
        <fullName evidence="5">Cysteine synthase</fullName>
    </submittedName>
</protein>
<evidence type="ECO:0000313" key="5">
    <source>
        <dbReference type="EMBL" id="GHB51778.1"/>
    </source>
</evidence>
<dbReference type="InterPro" id="IPR050214">
    <property type="entry name" value="Cys_Synth/Cystath_Beta-Synth"/>
</dbReference>
<dbReference type="Pfam" id="PF00291">
    <property type="entry name" value="PALP"/>
    <property type="match status" value="1"/>
</dbReference>
<dbReference type="Proteomes" id="UP000642673">
    <property type="component" value="Unassembled WGS sequence"/>
</dbReference>
<evidence type="ECO:0000259" key="4">
    <source>
        <dbReference type="Pfam" id="PF00291"/>
    </source>
</evidence>
<keyword evidence="2" id="KW-0663">Pyridoxal phosphate</keyword>
<dbReference type="Gene3D" id="3.40.50.1100">
    <property type="match status" value="2"/>
</dbReference>
<dbReference type="EMBL" id="BMVP01000003">
    <property type="protein sequence ID" value="GHB51778.1"/>
    <property type="molecule type" value="Genomic_DNA"/>
</dbReference>
<dbReference type="RefSeq" id="WP_190183860.1">
    <property type="nucleotide sequence ID" value="NZ_BMVP01000003.1"/>
</dbReference>
<dbReference type="CDD" id="cd01561">
    <property type="entry name" value="CBS_like"/>
    <property type="match status" value="1"/>
</dbReference>
<dbReference type="InterPro" id="IPR001926">
    <property type="entry name" value="TrpB-like_PALP"/>
</dbReference>
<dbReference type="PANTHER" id="PTHR10314">
    <property type="entry name" value="CYSTATHIONINE BETA-SYNTHASE"/>
    <property type="match status" value="1"/>
</dbReference>
<sequence>MESRQKRDIADSIEDLVGATPLIRLRFDDTAPGTEVLAKLESANPMSSSKDRAALYMLRAAELRGDLVPGSGTVIEATSGNTGISLAALCAARGYRCVIVLPDSATAERVSLLKALGAEVVQTPRDLGYPGAIAKAGELHAATPGSWFPCQHENPDNVRAHYETTGPEIWTDTAGRIDVLVCGVGTGGTLSGIAKYLKEQNPEVRVVAVEPENSPVLSQGVGGLHRIPGLNGGFVAPTTDVDLIDSVVTVSDEDAMLAARDLARRQGILAGVSSGAVAHACAQLAGHPDYIGATIVTVLPDTGERYLSMLNEDDAPAARTVEQPVTRPAGQPAALTAKP</sequence>
<comment type="caution">
    <text evidence="5">The sequence shown here is derived from an EMBL/GenBank/DDBJ whole genome shotgun (WGS) entry which is preliminary data.</text>
</comment>
<evidence type="ECO:0000313" key="6">
    <source>
        <dbReference type="Proteomes" id="UP000642673"/>
    </source>
</evidence>
<accession>A0ABQ3EUQ5</accession>
<gene>
    <name evidence="5" type="ORF">GCM10010347_21990</name>
</gene>
<comment type="cofactor">
    <cofactor evidence="1">
        <name>pyridoxal 5'-phosphate</name>
        <dbReference type="ChEBI" id="CHEBI:597326"/>
    </cofactor>
</comment>
<feature type="domain" description="Tryptophan synthase beta chain-like PALP" evidence="4">
    <location>
        <begin position="13"/>
        <end position="301"/>
    </location>
</feature>
<dbReference type="InterPro" id="IPR005856">
    <property type="entry name" value="Cys_synth"/>
</dbReference>
<name>A0ABQ3EUQ5_9ACTN</name>
<dbReference type="NCBIfam" id="TIGR01136">
    <property type="entry name" value="cysKM"/>
    <property type="match status" value="1"/>
</dbReference>
<evidence type="ECO:0000256" key="3">
    <source>
        <dbReference type="SAM" id="MobiDB-lite"/>
    </source>
</evidence>
<reference evidence="6" key="1">
    <citation type="journal article" date="2019" name="Int. J. Syst. Evol. Microbiol.">
        <title>The Global Catalogue of Microorganisms (GCM) 10K type strain sequencing project: providing services to taxonomists for standard genome sequencing and annotation.</title>
        <authorList>
            <consortium name="The Broad Institute Genomics Platform"/>
            <consortium name="The Broad Institute Genome Sequencing Center for Infectious Disease"/>
            <person name="Wu L."/>
            <person name="Ma J."/>
        </authorList>
    </citation>
    <scope>NUCLEOTIDE SEQUENCE [LARGE SCALE GENOMIC DNA]</scope>
    <source>
        <strain evidence="6">JCM 4738</strain>
    </source>
</reference>
<keyword evidence="6" id="KW-1185">Reference proteome</keyword>
<evidence type="ECO:0000256" key="1">
    <source>
        <dbReference type="ARBA" id="ARBA00001933"/>
    </source>
</evidence>
<proteinExistence type="predicted"/>
<organism evidence="5 6">
    <name type="scientific">Streptomyces cirratus</name>
    <dbReference type="NCBI Taxonomy" id="68187"/>
    <lineage>
        <taxon>Bacteria</taxon>
        <taxon>Bacillati</taxon>
        <taxon>Actinomycetota</taxon>
        <taxon>Actinomycetes</taxon>
        <taxon>Kitasatosporales</taxon>
        <taxon>Streptomycetaceae</taxon>
        <taxon>Streptomyces</taxon>
    </lineage>
</organism>
<dbReference type="InterPro" id="IPR036052">
    <property type="entry name" value="TrpB-like_PALP_sf"/>
</dbReference>
<feature type="region of interest" description="Disordered" evidence="3">
    <location>
        <begin position="317"/>
        <end position="339"/>
    </location>
</feature>
<dbReference type="SUPFAM" id="SSF53686">
    <property type="entry name" value="Tryptophan synthase beta subunit-like PLP-dependent enzymes"/>
    <property type="match status" value="1"/>
</dbReference>